<feature type="domain" description="O-acyltransferase WSD1-like N-terminal" evidence="12">
    <location>
        <begin position="4"/>
        <end position="276"/>
    </location>
</feature>
<dbReference type="Pfam" id="PF03007">
    <property type="entry name" value="WS_DGAT_cat"/>
    <property type="match status" value="1"/>
</dbReference>
<proteinExistence type="inferred from homology"/>
<evidence type="ECO:0000256" key="11">
    <source>
        <dbReference type="SAM" id="MobiDB-lite"/>
    </source>
</evidence>
<dbReference type="EMBL" id="JAVDXO010000003">
    <property type="protein sequence ID" value="MDR7306700.1"/>
    <property type="molecule type" value="Genomic_DNA"/>
</dbReference>
<dbReference type="GO" id="GO:0016746">
    <property type="term" value="F:acyltransferase activity"/>
    <property type="evidence" value="ECO:0007669"/>
    <property type="project" value="UniProtKB-KW"/>
</dbReference>
<feature type="region of interest" description="Disordered" evidence="11">
    <location>
        <begin position="478"/>
        <end position="529"/>
    </location>
</feature>
<feature type="compositionally biased region" description="Polar residues" evidence="11">
    <location>
        <begin position="481"/>
        <end position="490"/>
    </location>
</feature>
<keyword evidence="8" id="KW-0443">Lipid metabolism</keyword>
<keyword evidence="6" id="KW-0808">Transferase</keyword>
<evidence type="ECO:0000256" key="8">
    <source>
        <dbReference type="ARBA" id="ARBA00023098"/>
    </source>
</evidence>
<sequence>MKTLSGLDATFLYLETPQMPMHVGTFCRYALPAVPRYSFHKAVTEHIGKRMHLAEVFSRKLGLMPLDLGHPVWLRVDDVDLGFHIRKVKGRTLTLAQAQAHATALHTALIDRSRPLWEFHVFDRVLCPDGTVCGAMYAKIHHATLDGKAGTILSQAMLDVSATPREVPPPSARTRKPQDLKIGQMLGAVFSNTLAQYAKLARALPQAAQALGSTVAQQTLKGTGTGLRAKSPITLAPLTVFNVAVGTERSFGTASVPFADCRAMAQAVGGSFNDIVLWICATALRSYLAQHSSIPRKPLLAAMPVSLREAGNNDYSTQASMTVVELGTHLAHPLKRLQAIMDSTAKVKNAMANLKTMLPTDYPSLLAPWVVGGMAKAAFKTYSATGLSKRLPMMANLVISNVPGPQVPLYLAGARMLSFHPMSIVVHGIALNITIQTYAGSVEFGVIADRDALPQVEDLTGALEAAFAEGRALLARANSEKAPQTASAVTKATKKQSAPTKAAAPRRGTAAKAATVKPPSSRKRPSKVA</sequence>
<dbReference type="PANTHER" id="PTHR31650">
    <property type="entry name" value="O-ACYLTRANSFERASE (WSD1-LIKE) FAMILY PROTEIN"/>
    <property type="match status" value="1"/>
</dbReference>
<evidence type="ECO:0000256" key="4">
    <source>
        <dbReference type="ARBA" id="ARBA00013244"/>
    </source>
</evidence>
<dbReference type="InterPro" id="IPR009721">
    <property type="entry name" value="O-acyltransferase_WSD1_C"/>
</dbReference>
<evidence type="ECO:0000256" key="7">
    <source>
        <dbReference type="ARBA" id="ARBA00022798"/>
    </source>
</evidence>
<keyword evidence="5" id="KW-0444">Lipid biosynthesis</keyword>
<evidence type="ECO:0000256" key="10">
    <source>
        <dbReference type="ARBA" id="ARBA00048109"/>
    </source>
</evidence>
<dbReference type="InterPro" id="IPR045034">
    <property type="entry name" value="O-acyltransferase_WSD1-like"/>
</dbReference>
<accession>A0ABU1ZP90</accession>
<protein>
    <recommendedName>
        <fullName evidence="4">diacylglycerol O-acyltransferase</fullName>
        <ecNumber evidence="4">2.3.1.20</ecNumber>
    </recommendedName>
</protein>
<keyword evidence="7" id="KW-0319">Glycerol metabolism</keyword>
<dbReference type="PANTHER" id="PTHR31650:SF1">
    <property type="entry name" value="WAX ESTER SYNTHASE_DIACYLGLYCEROL ACYLTRANSFERASE 4-RELATED"/>
    <property type="match status" value="1"/>
</dbReference>
<dbReference type="InterPro" id="IPR004255">
    <property type="entry name" value="O-acyltransferase_WSD1_N"/>
</dbReference>
<evidence type="ECO:0000259" key="12">
    <source>
        <dbReference type="Pfam" id="PF03007"/>
    </source>
</evidence>
<dbReference type="NCBIfam" id="TIGR02946">
    <property type="entry name" value="acyl_WS_DGAT"/>
    <property type="match status" value="1"/>
</dbReference>
<evidence type="ECO:0000256" key="5">
    <source>
        <dbReference type="ARBA" id="ARBA00022516"/>
    </source>
</evidence>
<keyword evidence="15" id="KW-1185">Reference proteome</keyword>
<dbReference type="EC" id="2.3.1.20" evidence="4"/>
<evidence type="ECO:0000256" key="1">
    <source>
        <dbReference type="ARBA" id="ARBA00004771"/>
    </source>
</evidence>
<evidence type="ECO:0000313" key="14">
    <source>
        <dbReference type="EMBL" id="MDR7306700.1"/>
    </source>
</evidence>
<organism evidence="14 15">
    <name type="scientific">Rhodoferax saidenbachensis</name>
    <dbReference type="NCBI Taxonomy" id="1484693"/>
    <lineage>
        <taxon>Bacteria</taxon>
        <taxon>Pseudomonadati</taxon>
        <taxon>Pseudomonadota</taxon>
        <taxon>Betaproteobacteria</taxon>
        <taxon>Burkholderiales</taxon>
        <taxon>Comamonadaceae</taxon>
        <taxon>Rhodoferax</taxon>
    </lineage>
</organism>
<gene>
    <name evidence="14" type="ORF">J2X15_001983</name>
</gene>
<evidence type="ECO:0000256" key="9">
    <source>
        <dbReference type="ARBA" id="ARBA00023315"/>
    </source>
</evidence>
<dbReference type="Proteomes" id="UP001268089">
    <property type="component" value="Unassembled WGS sequence"/>
</dbReference>
<keyword evidence="9 14" id="KW-0012">Acyltransferase</keyword>
<feature type="compositionally biased region" description="Basic residues" evidence="11">
    <location>
        <begin position="520"/>
        <end position="529"/>
    </location>
</feature>
<evidence type="ECO:0000256" key="6">
    <source>
        <dbReference type="ARBA" id="ARBA00022679"/>
    </source>
</evidence>
<comment type="similarity">
    <text evidence="3">Belongs to the long-chain O-acyltransferase family.</text>
</comment>
<evidence type="ECO:0000256" key="3">
    <source>
        <dbReference type="ARBA" id="ARBA00009587"/>
    </source>
</evidence>
<comment type="pathway">
    <text evidence="2">Lipid metabolism.</text>
</comment>
<dbReference type="InterPro" id="IPR014292">
    <property type="entry name" value="Acyl_transf_WS/DGAT"/>
</dbReference>
<comment type="caution">
    <text evidence="14">The sequence shown here is derived from an EMBL/GenBank/DDBJ whole genome shotgun (WGS) entry which is preliminary data.</text>
</comment>
<evidence type="ECO:0000256" key="2">
    <source>
        <dbReference type="ARBA" id="ARBA00005189"/>
    </source>
</evidence>
<comment type="catalytic activity">
    <reaction evidence="10">
        <text>an acyl-CoA + a 1,2-diacyl-sn-glycerol = a triacyl-sn-glycerol + CoA</text>
        <dbReference type="Rhea" id="RHEA:10868"/>
        <dbReference type="ChEBI" id="CHEBI:17815"/>
        <dbReference type="ChEBI" id="CHEBI:57287"/>
        <dbReference type="ChEBI" id="CHEBI:58342"/>
        <dbReference type="ChEBI" id="CHEBI:64615"/>
        <dbReference type="EC" id="2.3.1.20"/>
    </reaction>
</comment>
<dbReference type="Pfam" id="PF06974">
    <property type="entry name" value="WS_DGAT_C"/>
    <property type="match status" value="1"/>
</dbReference>
<evidence type="ECO:0000259" key="13">
    <source>
        <dbReference type="Pfam" id="PF06974"/>
    </source>
</evidence>
<feature type="domain" description="O-acyltransferase WSD1 C-terminal" evidence="13">
    <location>
        <begin position="318"/>
        <end position="469"/>
    </location>
</feature>
<evidence type="ECO:0000313" key="15">
    <source>
        <dbReference type="Proteomes" id="UP001268089"/>
    </source>
</evidence>
<comment type="pathway">
    <text evidence="1">Glycerolipid metabolism; triacylglycerol biosynthesis.</text>
</comment>
<reference evidence="14 15" key="1">
    <citation type="submission" date="2023-07" db="EMBL/GenBank/DDBJ databases">
        <title>Sorghum-associated microbial communities from plants grown in Nebraska, USA.</title>
        <authorList>
            <person name="Schachtman D."/>
        </authorList>
    </citation>
    <scope>NUCLEOTIDE SEQUENCE [LARGE SCALE GENOMIC DNA]</scope>
    <source>
        <strain evidence="14 15">BE308</strain>
    </source>
</reference>
<dbReference type="RefSeq" id="WP_310342111.1">
    <property type="nucleotide sequence ID" value="NZ_JAVDXO010000003.1"/>
</dbReference>
<name>A0ABU1ZP90_9BURK</name>
<feature type="compositionally biased region" description="Low complexity" evidence="11">
    <location>
        <begin position="498"/>
        <end position="514"/>
    </location>
</feature>